<keyword evidence="2" id="KW-0547">Nucleotide-binding</keyword>
<dbReference type="InterPro" id="IPR047854">
    <property type="entry name" value="RFC_lid"/>
</dbReference>
<dbReference type="Gene3D" id="1.10.8.60">
    <property type="match status" value="1"/>
</dbReference>
<feature type="domain" description="AAA+ ATPase" evidence="4">
    <location>
        <begin position="35"/>
        <end position="173"/>
    </location>
</feature>
<comment type="caution">
    <text evidence="5">The sequence shown here is derived from an EMBL/GenBank/DDBJ whole genome shotgun (WGS) entry which is preliminary data.</text>
</comment>
<organism evidence="5">
    <name type="scientific">Hexamita inflata</name>
    <dbReference type="NCBI Taxonomy" id="28002"/>
    <lineage>
        <taxon>Eukaryota</taxon>
        <taxon>Metamonada</taxon>
        <taxon>Diplomonadida</taxon>
        <taxon>Hexamitidae</taxon>
        <taxon>Hexamitinae</taxon>
        <taxon>Hexamita</taxon>
    </lineage>
</organism>
<dbReference type="FunFam" id="3.40.50.300:FF:000952">
    <property type="entry name" value="Replication factor C subunit 2"/>
    <property type="match status" value="1"/>
</dbReference>
<dbReference type="Proteomes" id="UP001642409">
    <property type="component" value="Unassembled WGS sequence"/>
</dbReference>
<accession>A0AA86NWP7</accession>
<evidence type="ECO:0000313" key="7">
    <source>
        <dbReference type="Proteomes" id="UP001642409"/>
    </source>
</evidence>
<dbReference type="GO" id="GO:0005663">
    <property type="term" value="C:DNA replication factor C complex"/>
    <property type="evidence" value="ECO:0007669"/>
    <property type="project" value="TreeGrafter"/>
</dbReference>
<dbReference type="SMART" id="SM00382">
    <property type="entry name" value="AAA"/>
    <property type="match status" value="1"/>
</dbReference>
<dbReference type="Pfam" id="PF13177">
    <property type="entry name" value="DNA_pol3_delta2"/>
    <property type="match status" value="1"/>
</dbReference>
<evidence type="ECO:0000259" key="4">
    <source>
        <dbReference type="SMART" id="SM00382"/>
    </source>
</evidence>
<dbReference type="InterPro" id="IPR003593">
    <property type="entry name" value="AAA+_ATPase"/>
</dbReference>
<dbReference type="Gene3D" id="3.40.50.300">
    <property type="entry name" value="P-loop containing nucleotide triphosphate hydrolases"/>
    <property type="match status" value="1"/>
</dbReference>
<evidence type="ECO:0000256" key="1">
    <source>
        <dbReference type="ARBA" id="ARBA00022705"/>
    </source>
</evidence>
<evidence type="ECO:0000256" key="3">
    <source>
        <dbReference type="ARBA" id="ARBA00022840"/>
    </source>
</evidence>
<keyword evidence="3" id="KW-0067">ATP-binding</keyword>
<sequence>MSIPWVELYRPKEFSDIQHQEQAVSAFKQCVSTGQLPNLLLFGPQGTGKTTCIQALAHQLFGPDYYKDRVHEINASSDRGVQVIRDRVKPLAQRKISAVAPRAGYNYPVPALQIIILEEADALTRDAQAALRRIIEDCSQTTRLALLCNYPSQIIGPIVSRCAKFRFVPLPPPAIQLRLQQICAKESIIFEDALLEKLAVQSNGDMRKAVTQLQMVCQISDLKQGQKQIQLKDLDNLNLVQGITTQNEINTILRNITSTNDKEFLSFIEETASFNFDVEELVNSLFAKLISLDQSDKIRIAAAQEYQKFGMNIARRCGEKLALQKFMLGLRVAALLK</sequence>
<keyword evidence="7" id="KW-1185">Reference proteome</keyword>
<evidence type="ECO:0000313" key="5">
    <source>
        <dbReference type="EMBL" id="CAI9926061.1"/>
    </source>
</evidence>
<dbReference type="InterPro" id="IPR050238">
    <property type="entry name" value="DNA_Rep/Repair_Clamp_Loader"/>
</dbReference>
<dbReference type="InterPro" id="IPR027417">
    <property type="entry name" value="P-loop_NTPase"/>
</dbReference>
<dbReference type="CDD" id="cd00009">
    <property type="entry name" value="AAA"/>
    <property type="match status" value="1"/>
</dbReference>
<name>A0AA86NWP7_9EUKA</name>
<protein>
    <submittedName>
        <fullName evidence="5">Subunit 4</fullName>
    </submittedName>
</protein>
<evidence type="ECO:0000256" key="2">
    <source>
        <dbReference type="ARBA" id="ARBA00022741"/>
    </source>
</evidence>
<dbReference type="PANTHER" id="PTHR11669">
    <property type="entry name" value="REPLICATION FACTOR C / DNA POLYMERASE III GAMMA-TAU SUBUNIT"/>
    <property type="match status" value="1"/>
</dbReference>
<dbReference type="SUPFAM" id="SSF52540">
    <property type="entry name" value="P-loop containing nucleoside triphosphate hydrolases"/>
    <property type="match status" value="1"/>
</dbReference>
<dbReference type="AlphaFoldDB" id="A0AA86NWP7"/>
<keyword evidence="1" id="KW-0235">DNA replication</keyword>
<gene>
    <name evidence="5" type="ORF">HINF_LOCUS13706</name>
    <name evidence="6" type="ORF">HINF_LOCUS74127</name>
</gene>
<dbReference type="EMBL" id="CAXDID020000623">
    <property type="protein sequence ID" value="CAL6106964.1"/>
    <property type="molecule type" value="Genomic_DNA"/>
</dbReference>
<dbReference type="GO" id="GO:0003689">
    <property type="term" value="F:DNA clamp loader activity"/>
    <property type="evidence" value="ECO:0007669"/>
    <property type="project" value="TreeGrafter"/>
</dbReference>
<dbReference type="EMBL" id="CATOUU010000358">
    <property type="protein sequence ID" value="CAI9926061.1"/>
    <property type="molecule type" value="Genomic_DNA"/>
</dbReference>
<reference evidence="6 7" key="2">
    <citation type="submission" date="2024-07" db="EMBL/GenBank/DDBJ databases">
        <authorList>
            <person name="Akdeniz Z."/>
        </authorList>
    </citation>
    <scope>NUCLEOTIDE SEQUENCE [LARGE SCALE GENOMIC DNA]</scope>
</reference>
<dbReference type="GO" id="GO:0006281">
    <property type="term" value="P:DNA repair"/>
    <property type="evidence" value="ECO:0007669"/>
    <property type="project" value="TreeGrafter"/>
</dbReference>
<reference evidence="5" key="1">
    <citation type="submission" date="2023-06" db="EMBL/GenBank/DDBJ databases">
        <authorList>
            <person name="Kurt Z."/>
        </authorList>
    </citation>
    <scope>NUCLEOTIDE SEQUENCE</scope>
</reference>
<dbReference type="GO" id="GO:0006261">
    <property type="term" value="P:DNA-templated DNA replication"/>
    <property type="evidence" value="ECO:0007669"/>
    <property type="project" value="TreeGrafter"/>
</dbReference>
<dbReference type="Pfam" id="PF21960">
    <property type="entry name" value="RCF1-5-like_lid"/>
    <property type="match status" value="1"/>
</dbReference>
<dbReference type="CDD" id="cd18140">
    <property type="entry name" value="HLD_clamp_RFC"/>
    <property type="match status" value="1"/>
</dbReference>
<dbReference type="GO" id="GO:0005524">
    <property type="term" value="F:ATP binding"/>
    <property type="evidence" value="ECO:0007669"/>
    <property type="project" value="UniProtKB-KW"/>
</dbReference>
<evidence type="ECO:0000313" key="6">
    <source>
        <dbReference type="EMBL" id="CAL6106964.1"/>
    </source>
</evidence>
<dbReference type="GO" id="GO:0005634">
    <property type="term" value="C:nucleus"/>
    <property type="evidence" value="ECO:0007669"/>
    <property type="project" value="TreeGrafter"/>
</dbReference>
<proteinExistence type="predicted"/>
<dbReference type="PANTHER" id="PTHR11669:SF20">
    <property type="entry name" value="REPLICATION FACTOR C SUBUNIT 4"/>
    <property type="match status" value="1"/>
</dbReference>